<protein>
    <submittedName>
        <fullName evidence="1">Uncharacterized protein</fullName>
    </submittedName>
</protein>
<evidence type="ECO:0000313" key="1">
    <source>
        <dbReference type="EMBL" id="SPF31615.1"/>
    </source>
</evidence>
<name>A0A2U3JW19_9BACT</name>
<evidence type="ECO:0000313" key="2">
    <source>
        <dbReference type="Proteomes" id="UP000238701"/>
    </source>
</evidence>
<gene>
    <name evidence="1" type="ORF">SBA1_100071</name>
</gene>
<reference evidence="2" key="1">
    <citation type="submission" date="2018-02" db="EMBL/GenBank/DDBJ databases">
        <authorList>
            <person name="Hausmann B."/>
        </authorList>
    </citation>
    <scope>NUCLEOTIDE SEQUENCE [LARGE SCALE GENOMIC DNA]</scope>
    <source>
        <strain evidence="2">Peat soil MAG SbA1</strain>
    </source>
</reference>
<dbReference type="Proteomes" id="UP000238701">
    <property type="component" value="Unassembled WGS sequence"/>
</dbReference>
<dbReference type="AlphaFoldDB" id="A0A2U3JW19"/>
<proteinExistence type="predicted"/>
<sequence>MSIERMAIMDHNRRFFSSIEPFITRGKKVQIQRAGSHYKARFCGHKNFVFGRSPQEAAKNLKNWSETT</sequence>
<accession>A0A2U3JW19</accession>
<dbReference type="EMBL" id="OMOD01000002">
    <property type="protein sequence ID" value="SPF31615.1"/>
    <property type="molecule type" value="Genomic_DNA"/>
</dbReference>
<organism evidence="1 2">
    <name type="scientific">Candidatus Sulfotelmatobacter kueseliae</name>
    <dbReference type="NCBI Taxonomy" id="2042962"/>
    <lineage>
        <taxon>Bacteria</taxon>
        <taxon>Pseudomonadati</taxon>
        <taxon>Acidobacteriota</taxon>
        <taxon>Terriglobia</taxon>
        <taxon>Terriglobales</taxon>
        <taxon>Candidatus Korobacteraceae</taxon>
        <taxon>Candidatus Sulfotelmatobacter</taxon>
    </lineage>
</organism>